<name>A0A3G3BVC1_9CAUD</name>
<gene>
    <name evidence="1" type="ORF">vBBcoS136_00067</name>
</gene>
<organism evidence="1 2">
    <name type="scientific">Bacillus phage vB_BcoS-136</name>
    <dbReference type="NCBI Taxonomy" id="2419619"/>
    <lineage>
        <taxon>Viruses</taxon>
        <taxon>Duplodnaviria</taxon>
        <taxon>Heunggongvirae</taxon>
        <taxon>Uroviricota</taxon>
        <taxon>Caudoviricetes</taxon>
        <taxon>Heleneionescovirinae</taxon>
        <taxon>Kenyattavirus</taxon>
        <taxon>Kenyattavirus kv136</taxon>
    </lineage>
</organism>
<evidence type="ECO:0000313" key="2">
    <source>
        <dbReference type="Proteomes" id="UP000274199"/>
    </source>
</evidence>
<proteinExistence type="predicted"/>
<keyword evidence="2" id="KW-1185">Reference proteome</keyword>
<reference evidence="1 2" key="1">
    <citation type="submission" date="2018-09" db="EMBL/GenBank/DDBJ databases">
        <title>Comparative Genomic Analysis of Eight Novel Haloalkaliphilic Bacteriophages from Lake Elmenteita, Kenya.</title>
        <authorList>
            <person name="Akhwale J.K."/>
        </authorList>
    </citation>
    <scope>NUCLEOTIDE SEQUENCE [LARGE SCALE GENOMIC DNA]</scope>
</reference>
<evidence type="ECO:0000313" key="1">
    <source>
        <dbReference type="EMBL" id="AYP68199.1"/>
    </source>
</evidence>
<protein>
    <submittedName>
        <fullName evidence="1">Uncharacterized protein</fullName>
    </submittedName>
</protein>
<accession>A0A3G3BVC1</accession>
<dbReference type="EMBL" id="MH884508">
    <property type="protein sequence ID" value="AYP68199.1"/>
    <property type="molecule type" value="Genomic_DNA"/>
</dbReference>
<sequence>MTKQEKKEAFLSWAKQNLNEEETKAIQEMIKLHKSVIKVYSDVDKRFYSRRLRGCSEGFYIVLNGSEVLVQPTLLKRHDGTLKCLTIWNKK</sequence>
<dbReference type="Proteomes" id="UP000274199">
    <property type="component" value="Segment"/>
</dbReference>